<dbReference type="PANTHER" id="PTHR43081">
    <property type="entry name" value="ADENYLATE CYCLASE, TERMINAL-DIFFERENTIATION SPECIFIC-RELATED"/>
    <property type="match status" value="1"/>
</dbReference>
<dbReference type="GO" id="GO:0006171">
    <property type="term" value="P:cAMP biosynthetic process"/>
    <property type="evidence" value="ECO:0007669"/>
    <property type="project" value="TreeGrafter"/>
</dbReference>
<dbReference type="Gene3D" id="3.30.70.1230">
    <property type="entry name" value="Nucleotide cyclase"/>
    <property type="match status" value="1"/>
</dbReference>
<keyword evidence="1" id="KW-0812">Transmembrane</keyword>
<dbReference type="AlphaFoldDB" id="A0AAW9RV94"/>
<sequence>MQRKVTVILAADVVGFSRLVAEDEEESLRRLMSYREVFDEFVEQHGGRIFNTAGDAVLAEFRSSVEAVRAAIDIQETLRMRNFAYPPSRHMQFRIGITVGDVIERDGDLLGDAVNLAARLQGLAVPGGVWISRSVHEQVAGKLSLSFRDLGAQSVKNIPTPVHVYAVMPDEAGGVTAVPVKTETAPAAPAPVPPRGLRRWPIFAAVAGAVAVLVAVLMAAGWYAIDGRPGGTGPDRVADGAPVSQAGPAQAAGDLPFVAEQIPFLREDNRNDIKDGYVGARGDKALALNRYGYGFVVAEPDLETARRKALDSCRQSTGEACEIYAEGDELVWPHPLPPLPPEPWLRGVPGEAMPFDPERVPFVREADEELIASFAGRPLPRALSVNDDGYIGMSWGGAAAQDPIRRSLEYCGDRSGSACLLVAVDETFVVGLPESYAITGLFRPKTDDAFTPQQRADLAGLYAGSDWRAVAVGSGGYGVTVGRASEAEAVAAAMADCARTGEQCRVHAINAFRVARRD</sequence>
<dbReference type="InterPro" id="IPR001054">
    <property type="entry name" value="A/G_cyclase"/>
</dbReference>
<keyword evidence="4" id="KW-1185">Reference proteome</keyword>
<dbReference type="CDD" id="cd07302">
    <property type="entry name" value="CHD"/>
    <property type="match status" value="1"/>
</dbReference>
<name>A0AAW9RV94_9HYPH</name>
<feature type="domain" description="Guanylate cyclase" evidence="2">
    <location>
        <begin position="7"/>
        <end position="121"/>
    </location>
</feature>
<evidence type="ECO:0000259" key="2">
    <source>
        <dbReference type="PROSITE" id="PS50125"/>
    </source>
</evidence>
<dbReference type="InterPro" id="IPR029787">
    <property type="entry name" value="Nucleotide_cyclase"/>
</dbReference>
<evidence type="ECO:0000256" key="1">
    <source>
        <dbReference type="SAM" id="Phobius"/>
    </source>
</evidence>
<feature type="transmembrane region" description="Helical" evidence="1">
    <location>
        <begin position="200"/>
        <end position="225"/>
    </location>
</feature>
<protein>
    <submittedName>
        <fullName evidence="3">Adenylate/guanylate cyclase domain-containing protein</fullName>
        <ecNumber evidence="3">4.6.1.-</ecNumber>
    </submittedName>
</protein>
<keyword evidence="1" id="KW-0472">Membrane</keyword>
<accession>A0AAW9RV94</accession>
<dbReference type="Proteomes" id="UP001378188">
    <property type="component" value="Unassembled WGS sequence"/>
</dbReference>
<dbReference type="EMBL" id="JAZHOF010000004">
    <property type="protein sequence ID" value="MEJ8571953.1"/>
    <property type="molecule type" value="Genomic_DNA"/>
</dbReference>
<proteinExistence type="predicted"/>
<gene>
    <name evidence="3" type="ORF">V3328_10745</name>
</gene>
<dbReference type="PROSITE" id="PS50125">
    <property type="entry name" value="GUANYLATE_CYCLASE_2"/>
    <property type="match status" value="1"/>
</dbReference>
<reference evidence="3 4" key="1">
    <citation type="submission" date="2024-02" db="EMBL/GenBank/DDBJ databases">
        <title>Genome analysis and characterization of Microbaculum marinisediminis sp. nov., isolated from marine sediment.</title>
        <authorList>
            <person name="Du Z.-J."/>
            <person name="Ye Y.-Q."/>
            <person name="Zhang Z.-R."/>
            <person name="Yuan S.-M."/>
            <person name="Zhang X.-Y."/>
        </authorList>
    </citation>
    <scope>NUCLEOTIDE SEQUENCE [LARGE SCALE GENOMIC DNA]</scope>
    <source>
        <strain evidence="3 4">SDUM1044001</strain>
    </source>
</reference>
<dbReference type="PANTHER" id="PTHR43081:SF19">
    <property type="entry name" value="PH-SENSITIVE ADENYLATE CYCLASE RV1264"/>
    <property type="match status" value="1"/>
</dbReference>
<keyword evidence="3" id="KW-0456">Lyase</keyword>
<keyword evidence="1" id="KW-1133">Transmembrane helix</keyword>
<dbReference type="RefSeq" id="WP_340329653.1">
    <property type="nucleotide sequence ID" value="NZ_JAZHOF010000004.1"/>
</dbReference>
<dbReference type="GO" id="GO:0004016">
    <property type="term" value="F:adenylate cyclase activity"/>
    <property type="evidence" value="ECO:0007669"/>
    <property type="project" value="UniProtKB-ARBA"/>
</dbReference>
<evidence type="ECO:0000313" key="3">
    <source>
        <dbReference type="EMBL" id="MEJ8571953.1"/>
    </source>
</evidence>
<evidence type="ECO:0000313" key="4">
    <source>
        <dbReference type="Proteomes" id="UP001378188"/>
    </source>
</evidence>
<comment type="caution">
    <text evidence="3">The sequence shown here is derived from an EMBL/GenBank/DDBJ whole genome shotgun (WGS) entry which is preliminary data.</text>
</comment>
<dbReference type="SUPFAM" id="SSF55073">
    <property type="entry name" value="Nucleotide cyclase"/>
    <property type="match status" value="1"/>
</dbReference>
<dbReference type="EC" id="4.6.1.-" evidence="3"/>
<dbReference type="GO" id="GO:0035556">
    <property type="term" value="P:intracellular signal transduction"/>
    <property type="evidence" value="ECO:0007669"/>
    <property type="project" value="InterPro"/>
</dbReference>
<dbReference type="Pfam" id="PF00211">
    <property type="entry name" value="Guanylate_cyc"/>
    <property type="match status" value="1"/>
</dbReference>
<dbReference type="InterPro" id="IPR050697">
    <property type="entry name" value="Adenylyl/Guanylyl_Cyclase_3/4"/>
</dbReference>
<organism evidence="3 4">
    <name type="scientific">Microbaculum marinum</name>
    <dbReference type="NCBI Taxonomy" id="1764581"/>
    <lineage>
        <taxon>Bacteria</taxon>
        <taxon>Pseudomonadati</taxon>
        <taxon>Pseudomonadota</taxon>
        <taxon>Alphaproteobacteria</taxon>
        <taxon>Hyphomicrobiales</taxon>
        <taxon>Tepidamorphaceae</taxon>
        <taxon>Microbaculum</taxon>
    </lineage>
</organism>